<dbReference type="Gene3D" id="3.40.50.300">
    <property type="entry name" value="P-loop containing nucleotide triphosphate hydrolases"/>
    <property type="match status" value="1"/>
</dbReference>
<keyword evidence="3" id="KW-0804">Transcription</keyword>
<sequence>MTGDALESAAVAGVVDRPRLYRILDSTLVRVCIVQGPSGSGKTTLLRSWATKHESDRTVTWVSLGQNTTSVQAFWRHVANCAKRLGRLTPEAEARVSDQLNVAADPVQVAVTLLADLGEVTLVLDAYEQLGDALPEVDRDLTRLLSALPELRIMITTRSGTALTEVRAPGGVVRVLTLADLALTLDEVDALIVAQTGIQDRRLAHSVMTATHGFALTVRSVVLVLAQLGRVPRVDSTEWDAVVAARLESLLPDDVTMQFVVDTSVPPYVDADLASRLSGHPDPARLLDTLEHNGFGRWIPYGCQHPVFQYVETIRDTFRTRAAEDREGFRRSCITTARWLFGNDDVDQALRFAIDGGDYALADRVFVSLVINNPDTYITDRFLPTLRDIPEPVLSEHPMLAFGLGLALHANAILRLEAPRVFRIAIDSTARPAYLEPTIDAFSMNAMQAIARREAFAFRDSARACLDVVRSMDAIDPGLLTRYGEHVGTILRQLSYSLLLGGEIDEAIAAIRRSVALCTSQTTRNYSIVYAAGASAFAGDIVRSTAFLDSIDGQAWPQELRHTYLNGLGVVATAFAQLDSMDFAAAAETLRQADSYTPTSEFWPFFTAISVSARHGLGQAQAEAARVTRELSDPTPPGIGDSVATEHLYATLARAWLAAGDRATADRLLREQPEDSPYLAGARIAALLAAGDDRGAFALAEQSIGLRSHTLRTRADVGTTGAVAALRIGRDDLAWSWLNGASVTWESYGPRMHVALLPPRDRELLREFERERHSASIQSYLDIAAPTGQAGTVAVPLTSREHVVLNALAEHGSIKEAAAALVVSPHTVKTQSQSLYRKLGVSSRQAALAVARELGLLE</sequence>
<evidence type="ECO:0000256" key="2">
    <source>
        <dbReference type="ARBA" id="ARBA00023125"/>
    </source>
</evidence>
<dbReference type="SUPFAM" id="SSF46894">
    <property type="entry name" value="C-terminal effector domain of the bipartite response regulators"/>
    <property type="match status" value="1"/>
</dbReference>
<dbReference type="InterPro" id="IPR011990">
    <property type="entry name" value="TPR-like_helical_dom_sf"/>
</dbReference>
<dbReference type="RefSeq" id="WP_146319615.1">
    <property type="nucleotide sequence ID" value="NZ_CP042305.1"/>
</dbReference>
<dbReference type="SMART" id="SM00421">
    <property type="entry name" value="HTH_LUXR"/>
    <property type="match status" value="1"/>
</dbReference>
<dbReference type="GO" id="GO:0003677">
    <property type="term" value="F:DNA binding"/>
    <property type="evidence" value="ECO:0007669"/>
    <property type="project" value="UniProtKB-KW"/>
</dbReference>
<reference evidence="5 6" key="1">
    <citation type="submission" date="2019-07" db="EMBL/GenBank/DDBJ databases">
        <title>Full genome sequence of Humibacter sp. WJ7-1.</title>
        <authorList>
            <person name="Im W.-T."/>
        </authorList>
    </citation>
    <scope>NUCLEOTIDE SEQUENCE [LARGE SCALE GENOMIC DNA]</scope>
    <source>
        <strain evidence="5 6">WJ7-1</strain>
    </source>
</reference>
<evidence type="ECO:0000313" key="6">
    <source>
        <dbReference type="Proteomes" id="UP000320216"/>
    </source>
</evidence>
<dbReference type="OrthoDB" id="134985at2"/>
<dbReference type="Pfam" id="PF05729">
    <property type="entry name" value="NACHT"/>
    <property type="match status" value="1"/>
</dbReference>
<dbReference type="CDD" id="cd06170">
    <property type="entry name" value="LuxR_C_like"/>
    <property type="match status" value="1"/>
</dbReference>
<name>A0A5B8M2T1_9MICO</name>
<dbReference type="AlphaFoldDB" id="A0A5B8M2T1"/>
<protein>
    <submittedName>
        <fullName evidence="5">NACHT domain-containing protein</fullName>
    </submittedName>
</protein>
<dbReference type="InterPro" id="IPR036388">
    <property type="entry name" value="WH-like_DNA-bd_sf"/>
</dbReference>
<feature type="domain" description="HTH luxR-type" evidence="4">
    <location>
        <begin position="790"/>
        <end position="855"/>
    </location>
</feature>
<dbReference type="InterPro" id="IPR027417">
    <property type="entry name" value="P-loop_NTPase"/>
</dbReference>
<keyword evidence="1" id="KW-0805">Transcription regulation</keyword>
<dbReference type="GO" id="GO:0006355">
    <property type="term" value="P:regulation of DNA-templated transcription"/>
    <property type="evidence" value="ECO:0007669"/>
    <property type="project" value="InterPro"/>
</dbReference>
<dbReference type="EMBL" id="CP042305">
    <property type="protein sequence ID" value="QDZ14576.1"/>
    <property type="molecule type" value="Genomic_DNA"/>
</dbReference>
<evidence type="ECO:0000256" key="1">
    <source>
        <dbReference type="ARBA" id="ARBA00023015"/>
    </source>
</evidence>
<dbReference type="Gene3D" id="1.10.10.10">
    <property type="entry name" value="Winged helix-like DNA-binding domain superfamily/Winged helix DNA-binding domain"/>
    <property type="match status" value="1"/>
</dbReference>
<proteinExistence type="predicted"/>
<dbReference type="InterPro" id="IPR000792">
    <property type="entry name" value="Tscrpt_reg_LuxR_C"/>
</dbReference>
<dbReference type="PANTHER" id="PTHR44688">
    <property type="entry name" value="DNA-BINDING TRANSCRIPTIONAL ACTIVATOR DEVR_DOSR"/>
    <property type="match status" value="1"/>
</dbReference>
<evidence type="ECO:0000256" key="3">
    <source>
        <dbReference type="ARBA" id="ARBA00023163"/>
    </source>
</evidence>
<dbReference type="PROSITE" id="PS50043">
    <property type="entry name" value="HTH_LUXR_2"/>
    <property type="match status" value="1"/>
</dbReference>
<dbReference type="InterPro" id="IPR016032">
    <property type="entry name" value="Sig_transdc_resp-reg_C-effctor"/>
</dbReference>
<keyword evidence="6" id="KW-1185">Reference proteome</keyword>
<organism evidence="5 6">
    <name type="scientific">Humibacter ginsenosidimutans</name>
    <dbReference type="NCBI Taxonomy" id="2599293"/>
    <lineage>
        <taxon>Bacteria</taxon>
        <taxon>Bacillati</taxon>
        <taxon>Actinomycetota</taxon>
        <taxon>Actinomycetes</taxon>
        <taxon>Micrococcales</taxon>
        <taxon>Microbacteriaceae</taxon>
        <taxon>Humibacter</taxon>
    </lineage>
</organism>
<dbReference type="KEGG" id="huw:FPZ11_07240"/>
<dbReference type="SUPFAM" id="SSF52540">
    <property type="entry name" value="P-loop containing nucleoside triphosphate hydrolases"/>
    <property type="match status" value="1"/>
</dbReference>
<dbReference type="PANTHER" id="PTHR44688:SF16">
    <property type="entry name" value="DNA-BINDING TRANSCRIPTIONAL ACTIVATOR DEVR_DOSR"/>
    <property type="match status" value="1"/>
</dbReference>
<keyword evidence="2" id="KW-0238">DNA-binding</keyword>
<dbReference type="InterPro" id="IPR007111">
    <property type="entry name" value="NACHT_NTPase"/>
</dbReference>
<evidence type="ECO:0000259" key="4">
    <source>
        <dbReference type="PROSITE" id="PS50043"/>
    </source>
</evidence>
<gene>
    <name evidence="5" type="ORF">FPZ11_07240</name>
</gene>
<dbReference type="Gene3D" id="1.25.40.10">
    <property type="entry name" value="Tetratricopeptide repeat domain"/>
    <property type="match status" value="1"/>
</dbReference>
<evidence type="ECO:0000313" key="5">
    <source>
        <dbReference type="EMBL" id="QDZ14576.1"/>
    </source>
</evidence>
<dbReference type="Proteomes" id="UP000320216">
    <property type="component" value="Chromosome"/>
</dbReference>
<dbReference type="Pfam" id="PF00196">
    <property type="entry name" value="GerE"/>
    <property type="match status" value="1"/>
</dbReference>
<accession>A0A5B8M2T1</accession>